<evidence type="ECO:0000313" key="3">
    <source>
        <dbReference type="EMBL" id="ETL82712.1"/>
    </source>
</evidence>
<dbReference type="EMBL" id="KI675466">
    <property type="protein sequence ID" value="ETL29490.1"/>
    <property type="molecule type" value="Genomic_DNA"/>
</dbReference>
<feature type="region of interest" description="Disordered" evidence="1">
    <location>
        <begin position="1"/>
        <end position="35"/>
    </location>
</feature>
<feature type="compositionally biased region" description="Basic and acidic residues" evidence="1">
    <location>
        <begin position="20"/>
        <end position="29"/>
    </location>
</feature>
<dbReference type="Proteomes" id="UP000054423">
    <property type="component" value="Unassembled WGS sequence"/>
</dbReference>
<dbReference type="EMBL" id="KI682162">
    <property type="protein sequence ID" value="ETL82712.1"/>
    <property type="molecule type" value="Genomic_DNA"/>
</dbReference>
<reference evidence="2" key="2">
    <citation type="submission" date="2013-11" db="EMBL/GenBank/DDBJ databases">
        <title>The Genome Sequence of Phytophthora parasitica CJ05E6.</title>
        <authorList>
            <consortium name="The Broad Institute Genomics Platform"/>
            <person name="Russ C."/>
            <person name="Tyler B."/>
            <person name="Panabieres F."/>
            <person name="Shan W."/>
            <person name="Tripathy S."/>
            <person name="Grunwald N."/>
            <person name="Machado M."/>
            <person name="Johnson C.S."/>
            <person name="Arredondo F."/>
            <person name="Hong C."/>
            <person name="Coffey M."/>
            <person name="Young S.K."/>
            <person name="Zeng Q."/>
            <person name="Gargeya S."/>
            <person name="Fitzgerald M."/>
            <person name="Abouelleil A."/>
            <person name="Alvarado L."/>
            <person name="Chapman S.B."/>
            <person name="Gainer-Dewar J."/>
            <person name="Goldberg J."/>
            <person name="Griggs A."/>
            <person name="Gujja S."/>
            <person name="Hansen M."/>
            <person name="Howarth C."/>
            <person name="Imamovic A."/>
            <person name="Ireland A."/>
            <person name="Larimer J."/>
            <person name="McCowan C."/>
            <person name="Murphy C."/>
            <person name="Pearson M."/>
            <person name="Poon T.W."/>
            <person name="Priest M."/>
            <person name="Roberts A."/>
            <person name="Saif S."/>
            <person name="Shea T."/>
            <person name="Sykes S."/>
            <person name="Wortman J."/>
            <person name="Nusbaum C."/>
            <person name="Birren B."/>
        </authorList>
    </citation>
    <scope>NUCLEOTIDE SEQUENCE [LARGE SCALE GENOMIC DNA]</scope>
    <source>
        <strain evidence="2">CJ05E6</strain>
    </source>
</reference>
<sequence>MPFMKSGTELEEQSIVQDTTHVREEDRAMLNHTRC</sequence>
<dbReference type="Proteomes" id="UP000053864">
    <property type="component" value="Unassembled WGS sequence"/>
</dbReference>
<proteinExistence type="predicted"/>
<evidence type="ECO:0000313" key="2">
    <source>
        <dbReference type="EMBL" id="ETL29490.1"/>
    </source>
</evidence>
<name>W2I5T9_PHYNI</name>
<dbReference type="AlphaFoldDB" id="W2I5T9"/>
<gene>
    <name evidence="2" type="ORF">L916_17340</name>
    <name evidence="3" type="ORF">L917_17172</name>
</gene>
<organism evidence="2">
    <name type="scientific">Phytophthora nicotianae</name>
    <name type="common">Potato buckeye rot agent</name>
    <name type="synonym">Phytophthora parasitica</name>
    <dbReference type="NCBI Taxonomy" id="4792"/>
    <lineage>
        <taxon>Eukaryota</taxon>
        <taxon>Sar</taxon>
        <taxon>Stramenopiles</taxon>
        <taxon>Oomycota</taxon>
        <taxon>Peronosporomycetes</taxon>
        <taxon>Peronosporales</taxon>
        <taxon>Peronosporaceae</taxon>
        <taxon>Phytophthora</taxon>
    </lineage>
</organism>
<accession>W2I5T9</accession>
<protein>
    <submittedName>
        <fullName evidence="2">Uncharacterized protein</fullName>
    </submittedName>
</protein>
<reference evidence="3" key="1">
    <citation type="submission" date="2013-11" db="EMBL/GenBank/DDBJ databases">
        <title>The Genome Sequence of Phytophthora parasitica CHvinca01.</title>
        <authorList>
            <consortium name="The Broad Institute Genomics Platform"/>
            <person name="Russ C."/>
            <person name="Tyler B."/>
            <person name="Panabieres F."/>
            <person name="Shan W."/>
            <person name="Tripathy S."/>
            <person name="Grunwald N."/>
            <person name="Machado M."/>
            <person name="Johnson C.S."/>
            <person name="Arredondo F."/>
            <person name="Hong C."/>
            <person name="Coffey M."/>
            <person name="Young S.K."/>
            <person name="Zeng Q."/>
            <person name="Gargeya S."/>
            <person name="Fitzgerald M."/>
            <person name="Abouelleil A."/>
            <person name="Alvarado L."/>
            <person name="Chapman S.B."/>
            <person name="Gainer-Dewar J."/>
            <person name="Goldberg J."/>
            <person name="Griggs A."/>
            <person name="Gujja S."/>
            <person name="Hansen M."/>
            <person name="Howarth C."/>
            <person name="Imamovic A."/>
            <person name="Ireland A."/>
            <person name="Larimer J."/>
            <person name="McCowan C."/>
            <person name="Murphy C."/>
            <person name="Pearson M."/>
            <person name="Poon T.W."/>
            <person name="Priest M."/>
            <person name="Roberts A."/>
            <person name="Saif S."/>
            <person name="Shea T."/>
            <person name="Sykes S."/>
            <person name="Wortman J."/>
            <person name="Nusbaum C."/>
            <person name="Birren B."/>
        </authorList>
    </citation>
    <scope>NUCLEOTIDE SEQUENCE [LARGE SCALE GENOMIC DNA]</scope>
    <source>
        <strain evidence="3">CHvinca01</strain>
    </source>
</reference>
<evidence type="ECO:0000256" key="1">
    <source>
        <dbReference type="SAM" id="MobiDB-lite"/>
    </source>
</evidence>